<gene>
    <name evidence="1" type="ORF">BN874_2460002</name>
</gene>
<sequence>MQPHLVQDLKEQIFMELYLVRKNLQYLNLILQS</sequence>
<name>A0A7U7J3S1_9GAMM</name>
<comment type="caution">
    <text evidence="1">The sequence shown here is derived from an EMBL/GenBank/DDBJ whole genome shotgun (WGS) entry which is preliminary data.</text>
</comment>
<dbReference type="Proteomes" id="UP000019184">
    <property type="component" value="Unassembled WGS sequence"/>
</dbReference>
<accession>A0A7U7J3S1</accession>
<dbReference type="AlphaFoldDB" id="A0A7U7J3S1"/>
<evidence type="ECO:0000313" key="2">
    <source>
        <dbReference type="Proteomes" id="UP000019184"/>
    </source>
</evidence>
<organism evidence="1 2">
    <name type="scientific">Candidatus Contendobacter odensis Run_B_J11</name>
    <dbReference type="NCBI Taxonomy" id="1400861"/>
    <lineage>
        <taxon>Bacteria</taxon>
        <taxon>Pseudomonadati</taxon>
        <taxon>Pseudomonadota</taxon>
        <taxon>Gammaproteobacteria</taxon>
        <taxon>Candidatus Competibacteraceae</taxon>
        <taxon>Candidatus Contendibacter</taxon>
    </lineage>
</organism>
<reference evidence="1 2" key="1">
    <citation type="journal article" date="2014" name="ISME J.">
        <title>Candidatus Competibacter-lineage genomes retrieved from metagenomes reveal functional metabolic diversity.</title>
        <authorList>
            <person name="McIlroy S.J."/>
            <person name="Albertsen M."/>
            <person name="Andresen E.K."/>
            <person name="Saunders A.M."/>
            <person name="Kristiansen R."/>
            <person name="Stokholm-Bjerregaard M."/>
            <person name="Nielsen K.L."/>
            <person name="Nielsen P.H."/>
        </authorList>
    </citation>
    <scope>NUCLEOTIDE SEQUENCE [LARGE SCALE GENOMIC DNA]</scope>
    <source>
        <strain evidence="1 2">Run_B_J11</strain>
    </source>
</reference>
<evidence type="ECO:0000313" key="1">
    <source>
        <dbReference type="EMBL" id="CDH45483.1"/>
    </source>
</evidence>
<protein>
    <submittedName>
        <fullName evidence="1">Uncharacterized protein</fullName>
    </submittedName>
</protein>
<proteinExistence type="predicted"/>
<keyword evidence="2" id="KW-1185">Reference proteome</keyword>
<dbReference type="EMBL" id="CBTK010000164">
    <property type="protein sequence ID" value="CDH45483.1"/>
    <property type="molecule type" value="Genomic_DNA"/>
</dbReference>